<accession>A0AAN7ZB32</accession>
<keyword evidence="3" id="KW-1185">Reference proteome</keyword>
<dbReference type="Proteomes" id="UP001305414">
    <property type="component" value="Unassembled WGS sequence"/>
</dbReference>
<dbReference type="AlphaFoldDB" id="A0AAN7ZB32"/>
<gene>
    <name evidence="2" type="ORF">RRF57_012814</name>
</gene>
<name>A0AAN7ZB32_9PEZI</name>
<proteinExistence type="predicted"/>
<organism evidence="2 3">
    <name type="scientific">Xylaria bambusicola</name>
    <dbReference type="NCBI Taxonomy" id="326684"/>
    <lineage>
        <taxon>Eukaryota</taxon>
        <taxon>Fungi</taxon>
        <taxon>Dikarya</taxon>
        <taxon>Ascomycota</taxon>
        <taxon>Pezizomycotina</taxon>
        <taxon>Sordariomycetes</taxon>
        <taxon>Xylariomycetidae</taxon>
        <taxon>Xylariales</taxon>
        <taxon>Xylariaceae</taxon>
        <taxon>Xylaria</taxon>
    </lineage>
</organism>
<evidence type="ECO:0000313" key="3">
    <source>
        <dbReference type="Proteomes" id="UP001305414"/>
    </source>
</evidence>
<dbReference type="EMBL" id="JAWHQM010000092">
    <property type="protein sequence ID" value="KAK5637102.1"/>
    <property type="molecule type" value="Genomic_DNA"/>
</dbReference>
<protein>
    <submittedName>
        <fullName evidence="2">Uncharacterized protein</fullName>
    </submittedName>
</protein>
<sequence>MKGTKKKKKNKRERASPKKPSQRKRRNPNDRKSPPSNPADSPRPHPLSYPPSFPRLPLCGSLIYRLLQHLYSVRPLPEPATLGPTILVAKLPPCVSRRRQNREKTNPHPATPSRAGSTHFGEKGEIGPKSVWKEAEEGAADEKDNPPPPTAGKIGQTPCIDPQFVAMVVFTPPEARLVPVLLSCPKRRLRALLKVAYGACGAGLRLLTRGHNPLSPKSEHK</sequence>
<feature type="compositionally biased region" description="Basic residues" evidence="1">
    <location>
        <begin position="1"/>
        <end position="12"/>
    </location>
</feature>
<reference evidence="2 3" key="1">
    <citation type="submission" date="2023-10" db="EMBL/GenBank/DDBJ databases">
        <title>Draft genome sequence of Xylaria bambusicola isolate GMP-LS, the root and basal stem rot pathogen of sugarcane in Indonesia.</title>
        <authorList>
            <person name="Selvaraj P."/>
            <person name="Muralishankar V."/>
            <person name="Muruganantham S."/>
            <person name="Sp S."/>
            <person name="Haryani S."/>
            <person name="Lau K.J.X."/>
            <person name="Naqvi N.I."/>
        </authorList>
    </citation>
    <scope>NUCLEOTIDE SEQUENCE [LARGE SCALE GENOMIC DNA]</scope>
    <source>
        <strain evidence="2">GMP-LS</strain>
    </source>
</reference>
<evidence type="ECO:0000313" key="2">
    <source>
        <dbReference type="EMBL" id="KAK5637102.1"/>
    </source>
</evidence>
<feature type="region of interest" description="Disordered" evidence="1">
    <location>
        <begin position="1"/>
        <end position="49"/>
    </location>
</feature>
<evidence type="ECO:0000256" key="1">
    <source>
        <dbReference type="SAM" id="MobiDB-lite"/>
    </source>
</evidence>
<feature type="compositionally biased region" description="Basic and acidic residues" evidence="1">
    <location>
        <begin position="120"/>
        <end position="145"/>
    </location>
</feature>
<comment type="caution">
    <text evidence="2">The sequence shown here is derived from an EMBL/GenBank/DDBJ whole genome shotgun (WGS) entry which is preliminary data.</text>
</comment>
<feature type="region of interest" description="Disordered" evidence="1">
    <location>
        <begin position="97"/>
        <end position="156"/>
    </location>
</feature>